<dbReference type="Gene3D" id="3.40.50.2300">
    <property type="match status" value="1"/>
</dbReference>
<evidence type="ECO:0000256" key="2">
    <source>
        <dbReference type="PROSITE-ProRule" id="PRU00169"/>
    </source>
</evidence>
<evidence type="ECO:0000313" key="5">
    <source>
        <dbReference type="Proteomes" id="UP001595805"/>
    </source>
</evidence>
<dbReference type="SUPFAM" id="SSF52172">
    <property type="entry name" value="CheY-like"/>
    <property type="match status" value="1"/>
</dbReference>
<name>A0ABV8AVU2_9BACT</name>
<dbReference type="RefSeq" id="WP_377906402.1">
    <property type="nucleotide sequence ID" value="NZ_JBHRZS010000007.1"/>
</dbReference>
<dbReference type="PANTHER" id="PTHR44591:SF3">
    <property type="entry name" value="RESPONSE REGULATORY DOMAIN-CONTAINING PROTEIN"/>
    <property type="match status" value="1"/>
</dbReference>
<dbReference type="EMBL" id="JBHRZS010000007">
    <property type="protein sequence ID" value="MFC3881061.1"/>
    <property type="molecule type" value="Genomic_DNA"/>
</dbReference>
<reference evidence="5" key="1">
    <citation type="journal article" date="2019" name="Int. J. Syst. Evol. Microbiol.">
        <title>The Global Catalogue of Microorganisms (GCM) 10K type strain sequencing project: providing services to taxonomists for standard genome sequencing and annotation.</title>
        <authorList>
            <consortium name="The Broad Institute Genomics Platform"/>
            <consortium name="The Broad Institute Genome Sequencing Center for Infectious Disease"/>
            <person name="Wu L."/>
            <person name="Ma J."/>
        </authorList>
    </citation>
    <scope>NUCLEOTIDE SEQUENCE [LARGE SCALE GENOMIC DNA]</scope>
    <source>
        <strain evidence="5">CCUG 60523</strain>
    </source>
</reference>
<accession>A0ABV8AVU2</accession>
<evidence type="ECO:0000256" key="1">
    <source>
        <dbReference type="ARBA" id="ARBA00022553"/>
    </source>
</evidence>
<feature type="domain" description="Response regulatory" evidence="3">
    <location>
        <begin position="3"/>
        <end position="118"/>
    </location>
</feature>
<dbReference type="Proteomes" id="UP001595805">
    <property type="component" value="Unassembled WGS sequence"/>
</dbReference>
<comment type="caution">
    <text evidence="4">The sequence shown here is derived from an EMBL/GenBank/DDBJ whole genome shotgun (WGS) entry which is preliminary data.</text>
</comment>
<dbReference type="InterPro" id="IPR050595">
    <property type="entry name" value="Bact_response_regulator"/>
</dbReference>
<proteinExistence type="predicted"/>
<dbReference type="PROSITE" id="PS50110">
    <property type="entry name" value="RESPONSE_REGULATORY"/>
    <property type="match status" value="1"/>
</dbReference>
<sequence>MKKILVIEDDALISSLVQFRLNKEGYHIVLVQDGNAGIREIEENEYDLIITDVMIPFKSGLEIIHFAKKMRPETPIIVLSALGDEERTVIEAFHLGVTDFISKPFNPNELAIRIKRVLT</sequence>
<dbReference type="SMART" id="SM00448">
    <property type="entry name" value="REC"/>
    <property type="match status" value="1"/>
</dbReference>
<gene>
    <name evidence="4" type="ORF">ACFOSV_12780</name>
</gene>
<keyword evidence="1 2" id="KW-0597">Phosphoprotein</keyword>
<keyword evidence="5" id="KW-1185">Reference proteome</keyword>
<protein>
    <submittedName>
        <fullName evidence="4">Response regulator transcription factor</fullName>
    </submittedName>
</protein>
<dbReference type="PANTHER" id="PTHR44591">
    <property type="entry name" value="STRESS RESPONSE REGULATOR PROTEIN 1"/>
    <property type="match status" value="1"/>
</dbReference>
<dbReference type="InterPro" id="IPR011006">
    <property type="entry name" value="CheY-like_superfamily"/>
</dbReference>
<dbReference type="Pfam" id="PF00072">
    <property type="entry name" value="Response_reg"/>
    <property type="match status" value="1"/>
</dbReference>
<dbReference type="InterPro" id="IPR001789">
    <property type="entry name" value="Sig_transdc_resp-reg_receiver"/>
</dbReference>
<organism evidence="4 5">
    <name type="scientific">Algoriphagus namhaensis</name>
    <dbReference type="NCBI Taxonomy" id="915353"/>
    <lineage>
        <taxon>Bacteria</taxon>
        <taxon>Pseudomonadati</taxon>
        <taxon>Bacteroidota</taxon>
        <taxon>Cytophagia</taxon>
        <taxon>Cytophagales</taxon>
        <taxon>Cyclobacteriaceae</taxon>
        <taxon>Algoriphagus</taxon>
    </lineage>
</organism>
<evidence type="ECO:0000259" key="3">
    <source>
        <dbReference type="PROSITE" id="PS50110"/>
    </source>
</evidence>
<feature type="modified residue" description="4-aspartylphosphate" evidence="2">
    <location>
        <position position="52"/>
    </location>
</feature>
<dbReference type="CDD" id="cd17574">
    <property type="entry name" value="REC_OmpR"/>
    <property type="match status" value="1"/>
</dbReference>
<evidence type="ECO:0000313" key="4">
    <source>
        <dbReference type="EMBL" id="MFC3881061.1"/>
    </source>
</evidence>